<dbReference type="Proteomes" id="UP000286921">
    <property type="component" value="Unassembled WGS sequence"/>
</dbReference>
<evidence type="ECO:0000313" key="2">
    <source>
        <dbReference type="Proteomes" id="UP000286921"/>
    </source>
</evidence>
<dbReference type="STRING" id="105351.A0A401KYI1"/>
<gene>
    <name evidence="1" type="ORF">AAWM_07258</name>
</gene>
<evidence type="ECO:0000313" key="1">
    <source>
        <dbReference type="EMBL" id="GCB24373.1"/>
    </source>
</evidence>
<comment type="caution">
    <text evidence="1">The sequence shown here is derived from an EMBL/GenBank/DDBJ whole genome shotgun (WGS) entry which is preliminary data.</text>
</comment>
<dbReference type="EMBL" id="BDHI01000017">
    <property type="protein sequence ID" value="GCB24373.1"/>
    <property type="molecule type" value="Genomic_DNA"/>
</dbReference>
<dbReference type="AlphaFoldDB" id="A0A401KYI1"/>
<proteinExistence type="predicted"/>
<evidence type="ECO:0008006" key="3">
    <source>
        <dbReference type="Google" id="ProtNLM"/>
    </source>
</evidence>
<name>A0A401KYI1_ASPAW</name>
<sequence length="455" mass="50497">MDDLPMEIMCMICNACSRDPPWSPAHHLANLRNKEAAAVSRISYEQRLAEQEYLAASGYDTACLAQALSKAANCRTIFVEGDVNHRPWGAHSLKKLTGVEPNSTLNSLESQRLFARAIHVNFAAVAAGYVPLQRVGAPQRERAFSCARHVLRSIVQFPGLEVLRLGFDSRIQTGDLKALSEGICLKNLRVLETDTVSGTEDHLARLLLSHKFTLRDVYQGSIELPTLPSWKSLLMTIRDELCLDRLEITDFEASDHIVMFDGKQLSDSISIQGGKEALNNLIGALTLGEDDLTHCRVTEHALCPGRCQAIDYRVSLKIRKRRSESSGLFLIFAMAYSIWVSEGHMTREEKQRCGRTSARLVPVVGGSHARDDALGIESVHWIGCVALGREGRICLNLDRLGQTIVAAIKEARQAVSLHSALCLFSRLSLFFLTALCRFSQPLLFFNLRGNRVGIE</sequence>
<organism evidence="1 2">
    <name type="scientific">Aspergillus awamori</name>
    <name type="common">Black koji mold</name>
    <dbReference type="NCBI Taxonomy" id="105351"/>
    <lineage>
        <taxon>Eukaryota</taxon>
        <taxon>Fungi</taxon>
        <taxon>Dikarya</taxon>
        <taxon>Ascomycota</taxon>
        <taxon>Pezizomycotina</taxon>
        <taxon>Eurotiomycetes</taxon>
        <taxon>Eurotiomycetidae</taxon>
        <taxon>Eurotiales</taxon>
        <taxon>Aspergillaceae</taxon>
        <taxon>Aspergillus</taxon>
    </lineage>
</organism>
<keyword evidence="2" id="KW-1185">Reference proteome</keyword>
<reference evidence="1 2" key="1">
    <citation type="submission" date="2016-09" db="EMBL/GenBank/DDBJ databases">
        <title>Aspergillus awamori IFM 58123T.</title>
        <authorList>
            <person name="Kusuya Y."/>
            <person name="Shimizu M."/>
            <person name="Takahashi H."/>
            <person name="Yaguchi T."/>
        </authorList>
    </citation>
    <scope>NUCLEOTIDE SEQUENCE [LARGE SCALE GENOMIC DNA]</scope>
    <source>
        <strain evidence="1 2">IFM 58123</strain>
    </source>
</reference>
<accession>A0A401KYI1</accession>
<protein>
    <recommendedName>
        <fullName evidence="3">F-box domain-containing protein</fullName>
    </recommendedName>
</protein>